<dbReference type="AlphaFoldDB" id="A0AAV6GPY5"/>
<dbReference type="Gene3D" id="2.60.120.260">
    <property type="entry name" value="Galactose-binding domain-like"/>
    <property type="match status" value="3"/>
</dbReference>
<dbReference type="GO" id="GO:0046872">
    <property type="term" value="F:metal ion binding"/>
    <property type="evidence" value="ECO:0007669"/>
    <property type="project" value="UniProtKB-KW"/>
</dbReference>
<comment type="subunit">
    <text evidence="4">Homotrimer.</text>
</comment>
<protein>
    <recommendedName>
        <fullName evidence="11">Fucolectin tachylectin-4 pentraxin-1 domain-containing protein</fullName>
    </recommendedName>
</protein>
<dbReference type="Pfam" id="PF22633">
    <property type="entry name" value="F5_F8_type_C_2"/>
    <property type="match status" value="3"/>
</dbReference>
<evidence type="ECO:0000313" key="12">
    <source>
        <dbReference type="EMBL" id="KAG5274916.1"/>
    </source>
</evidence>
<keyword evidence="10" id="KW-0732">Signal</keyword>
<keyword evidence="8" id="KW-0106">Calcium</keyword>
<evidence type="ECO:0000256" key="2">
    <source>
        <dbReference type="ARBA" id="ARBA00004613"/>
    </source>
</evidence>
<dbReference type="GO" id="GO:0010185">
    <property type="term" value="P:regulation of cellular defense response"/>
    <property type="evidence" value="ECO:0007669"/>
    <property type="project" value="UniProtKB-ARBA"/>
</dbReference>
<evidence type="ECO:0000256" key="4">
    <source>
        <dbReference type="ARBA" id="ARBA00011233"/>
    </source>
</evidence>
<sequence>MAIPILLQRTAVLLLSLAVTTPAVHLSGNLALDAPSVLSSTYGGMPDHAVDGRKDGMFNAGSCTHTETETNPWWRVDLSRPYNITRVTITNRGDCCEQRINGAQIRIGHSLQNNGNDNTLAVVIQSIRRGETKSFRFNSVEGQYVNIFLPGKEKILTLCEVDVFAGDEENIALQRQATQSSIYSASGFSKYGVDGDRNPNYHEKGCAHTYQQNNPWFRVDLLARYEITRVTITNRRDCCADRIQGAEIRIGDSLDNNGNTNTRAAVIQSIPAGASKTFDFKPIRGRYVNVVIPGNLKVLTLCEVEVYAVVEINIAPRGRATQSSLVLGEMSSFGHALNAIDGNPNPDQRKGTCSMTDRETDPWWRVDLHEKYRVSAVALTNPKSGSPKGLNGVHIRIGDSTNPKENPLCAKVTFVPLGETMRFECTEAMEGQYVTVILLGQERSLSLCEVEVFGSPVSTYQSSTNT</sequence>
<dbReference type="GO" id="GO:0042806">
    <property type="term" value="F:fucose binding"/>
    <property type="evidence" value="ECO:0007669"/>
    <property type="project" value="UniProtKB-ARBA"/>
</dbReference>
<name>A0AAV6GPY5_9TELE</name>
<evidence type="ECO:0000256" key="6">
    <source>
        <dbReference type="ARBA" id="ARBA00022723"/>
    </source>
</evidence>
<reference evidence="12" key="1">
    <citation type="submission" date="2020-10" db="EMBL/GenBank/DDBJ databases">
        <title>Chromosome-scale genome assembly of the Allis shad, Alosa alosa.</title>
        <authorList>
            <person name="Margot Z."/>
            <person name="Christophe K."/>
            <person name="Cabau C."/>
            <person name="Louis A."/>
            <person name="Berthelot C."/>
            <person name="Parey E."/>
            <person name="Roest Crollius H."/>
            <person name="Montfort J."/>
            <person name="Robinson-Rechavi M."/>
            <person name="Bucao C."/>
            <person name="Bouchez O."/>
            <person name="Gislard M."/>
            <person name="Lluch J."/>
            <person name="Milhes M."/>
            <person name="Lampietro C."/>
            <person name="Lopez Roques C."/>
            <person name="Donnadieu C."/>
            <person name="Braasch I."/>
            <person name="Desvignes T."/>
            <person name="Postlethwait J."/>
            <person name="Bobe J."/>
            <person name="Guiguen Y."/>
        </authorList>
    </citation>
    <scope>NUCLEOTIDE SEQUENCE</scope>
    <source>
        <strain evidence="12">M-15738</strain>
        <tissue evidence="12">Blood</tissue>
    </source>
</reference>
<comment type="caution">
    <text evidence="12">The sequence shown here is derived from an EMBL/GenBank/DDBJ whole genome shotgun (WGS) entry which is preliminary data.</text>
</comment>
<dbReference type="PANTHER" id="PTHR45713:SF8">
    <property type="entry name" value="SI:CH211-215K15.4"/>
    <property type="match status" value="1"/>
</dbReference>
<proteinExistence type="inferred from homology"/>
<keyword evidence="9" id="KW-1015">Disulfide bond</keyword>
<dbReference type="InterPro" id="IPR008979">
    <property type="entry name" value="Galactose-bd-like_sf"/>
</dbReference>
<dbReference type="EMBL" id="JADWDJ010000010">
    <property type="protein sequence ID" value="KAG5274916.1"/>
    <property type="molecule type" value="Genomic_DNA"/>
</dbReference>
<dbReference type="InterPro" id="IPR051941">
    <property type="entry name" value="BG_Antigen-Binding_Lectin"/>
</dbReference>
<feature type="signal peptide" evidence="10">
    <location>
        <begin position="1"/>
        <end position="23"/>
    </location>
</feature>
<dbReference type="SMART" id="SM00607">
    <property type="entry name" value="FTP"/>
    <property type="match status" value="3"/>
</dbReference>
<dbReference type="Proteomes" id="UP000823561">
    <property type="component" value="Chromosome 10"/>
</dbReference>
<dbReference type="SUPFAM" id="SSF49785">
    <property type="entry name" value="Galactose-binding domain-like"/>
    <property type="match status" value="3"/>
</dbReference>
<keyword evidence="13" id="KW-1185">Reference proteome</keyword>
<dbReference type="GO" id="GO:0001868">
    <property type="term" value="P:regulation of complement activation, lectin pathway"/>
    <property type="evidence" value="ECO:0007669"/>
    <property type="project" value="UniProtKB-ARBA"/>
</dbReference>
<evidence type="ECO:0000256" key="9">
    <source>
        <dbReference type="ARBA" id="ARBA00023157"/>
    </source>
</evidence>
<feature type="domain" description="Fucolectin tachylectin-4 pentraxin-1" evidence="11">
    <location>
        <begin position="27"/>
        <end position="167"/>
    </location>
</feature>
<evidence type="ECO:0000256" key="5">
    <source>
        <dbReference type="ARBA" id="ARBA00022525"/>
    </source>
</evidence>
<feature type="domain" description="Fucolectin tachylectin-4 pentraxin-1" evidence="11">
    <location>
        <begin position="312"/>
        <end position="458"/>
    </location>
</feature>
<organism evidence="12 13">
    <name type="scientific">Alosa alosa</name>
    <name type="common">allis shad</name>
    <dbReference type="NCBI Taxonomy" id="278164"/>
    <lineage>
        <taxon>Eukaryota</taxon>
        <taxon>Metazoa</taxon>
        <taxon>Chordata</taxon>
        <taxon>Craniata</taxon>
        <taxon>Vertebrata</taxon>
        <taxon>Euteleostomi</taxon>
        <taxon>Actinopterygii</taxon>
        <taxon>Neopterygii</taxon>
        <taxon>Teleostei</taxon>
        <taxon>Clupei</taxon>
        <taxon>Clupeiformes</taxon>
        <taxon>Clupeoidei</taxon>
        <taxon>Clupeidae</taxon>
        <taxon>Alosa</taxon>
    </lineage>
</organism>
<comment type="function">
    <text evidence="1">Acts as a defensive agent. Recognizes blood group fucosylated oligosaccharides including A, B, H and Lewis B-type antigens. Does not recognize Lewis A antigen and has low affinity for monovalent haptens.</text>
</comment>
<evidence type="ECO:0000256" key="8">
    <source>
        <dbReference type="ARBA" id="ARBA00022837"/>
    </source>
</evidence>
<evidence type="ECO:0000256" key="1">
    <source>
        <dbReference type="ARBA" id="ARBA00002219"/>
    </source>
</evidence>
<feature type="chain" id="PRO_5043630329" description="Fucolectin tachylectin-4 pentraxin-1 domain-containing protein" evidence="10">
    <location>
        <begin position="24"/>
        <end position="466"/>
    </location>
</feature>
<dbReference type="InterPro" id="IPR006585">
    <property type="entry name" value="FTP1"/>
</dbReference>
<evidence type="ECO:0000313" key="13">
    <source>
        <dbReference type="Proteomes" id="UP000823561"/>
    </source>
</evidence>
<keyword evidence="5" id="KW-0964">Secreted</keyword>
<accession>A0AAV6GPY5</accession>
<keyword evidence="6" id="KW-0479">Metal-binding</keyword>
<comment type="similarity">
    <text evidence="3">Belongs to the fucolectin family.</text>
</comment>
<dbReference type="PANTHER" id="PTHR45713">
    <property type="entry name" value="FTP DOMAIN-CONTAINING PROTEIN"/>
    <property type="match status" value="1"/>
</dbReference>
<gene>
    <name evidence="12" type="ORF">AALO_G00141570</name>
</gene>
<keyword evidence="7" id="KW-0430">Lectin</keyword>
<evidence type="ECO:0000259" key="11">
    <source>
        <dbReference type="SMART" id="SM00607"/>
    </source>
</evidence>
<evidence type="ECO:0000256" key="7">
    <source>
        <dbReference type="ARBA" id="ARBA00022734"/>
    </source>
</evidence>
<evidence type="ECO:0000256" key="10">
    <source>
        <dbReference type="SAM" id="SignalP"/>
    </source>
</evidence>
<evidence type="ECO:0000256" key="3">
    <source>
        <dbReference type="ARBA" id="ARBA00010147"/>
    </source>
</evidence>
<feature type="domain" description="Fucolectin tachylectin-4 pentraxin-1" evidence="11">
    <location>
        <begin position="168"/>
        <end position="311"/>
    </location>
</feature>
<dbReference type="GO" id="GO:0005576">
    <property type="term" value="C:extracellular region"/>
    <property type="evidence" value="ECO:0007669"/>
    <property type="project" value="UniProtKB-SubCell"/>
</dbReference>
<comment type="subcellular location">
    <subcellularLocation>
        <location evidence="2">Secreted</location>
    </subcellularLocation>
</comment>